<dbReference type="EMBL" id="JAYESG010000012">
    <property type="protein sequence ID" value="MEA3519857.1"/>
    <property type="molecule type" value="Genomic_DNA"/>
</dbReference>
<organism evidence="1 2">
    <name type="scientific">Rhizobium mulingense</name>
    <dbReference type="NCBI Taxonomy" id="3031128"/>
    <lineage>
        <taxon>Bacteria</taxon>
        <taxon>Pseudomonadati</taxon>
        <taxon>Pseudomonadota</taxon>
        <taxon>Alphaproteobacteria</taxon>
        <taxon>Hyphomicrobiales</taxon>
        <taxon>Rhizobiaceae</taxon>
        <taxon>Rhizobium/Agrobacterium group</taxon>
        <taxon>Rhizobium</taxon>
    </lineage>
</organism>
<sequence>MTFVNLAPSAAELQHVHYLFTDIDDTLTTEGKLLPQTYNALWDLSRAGIAVVPVTGGSAGWCEHIVRAWPVAAVIGESGAYAVTRRSGEVVFDYWEDGAMQGEHQRRHLQAIENLISEKGGTFRIAHDQVFRLADVAIDIQGHDAHAVEELACEIRAMGGTVAISSIHINTWIGTYDKRAMSERLLTGMFGVDPAELPSLTAFVGDSRNDAPMFGFIPNSFGVRNIVPVLPHLQHVPKWISAQPAGLGFADIARTILDAATSGERRRAERR</sequence>
<gene>
    <name evidence="1" type="ORF">U8465_22560</name>
</gene>
<keyword evidence="2" id="KW-1185">Reference proteome</keyword>
<dbReference type="Proteomes" id="UP001304050">
    <property type="component" value="Unassembled WGS sequence"/>
</dbReference>
<name>A0ACC6N370_9HYPH</name>
<protein>
    <submittedName>
        <fullName evidence="1">HAD-IIB family hydrolase</fullName>
    </submittedName>
</protein>
<keyword evidence="1" id="KW-0378">Hydrolase</keyword>
<evidence type="ECO:0000313" key="2">
    <source>
        <dbReference type="Proteomes" id="UP001304050"/>
    </source>
</evidence>
<reference evidence="1" key="1">
    <citation type="submission" date="2023-12" db="EMBL/GenBank/DDBJ databases">
        <title>Diversity of Rhizobium in root nodule of phaseolus vulgaris.</title>
        <authorList>
            <person name="Wang H."/>
        </authorList>
    </citation>
    <scope>NUCLEOTIDE SEQUENCE</scope>
    <source>
        <strain evidence="1">MJ31</strain>
    </source>
</reference>
<accession>A0ACC6N370</accession>
<comment type="caution">
    <text evidence="1">The sequence shown here is derived from an EMBL/GenBank/DDBJ whole genome shotgun (WGS) entry which is preliminary data.</text>
</comment>
<evidence type="ECO:0000313" key="1">
    <source>
        <dbReference type="EMBL" id="MEA3519857.1"/>
    </source>
</evidence>
<proteinExistence type="predicted"/>